<dbReference type="InterPro" id="IPR006385">
    <property type="entry name" value="HAD_hydro_SerB1"/>
</dbReference>
<sequence>MDNGNIAGNRRIIAAFDFDGTITTKDSLLLFLLFRIGFFRLMANAVASSLYLVGYKLHLIPNYKAKEKLFGNFYKGVPIEAFDRRCVAFAEKLTKILRPEAVAKLNWHLKQGHEVVIISASIANWIIPWAVKNGIQHVLATKIEVHNGLITGKFLSRNCYGPEKLSRFLEQYPDRDSYELYAYGDTEGDRELLAAADHPFYRTF</sequence>
<dbReference type="Proteomes" id="UP000198916">
    <property type="component" value="Unassembled WGS sequence"/>
</dbReference>
<dbReference type="InterPro" id="IPR023214">
    <property type="entry name" value="HAD_sf"/>
</dbReference>
<dbReference type="GO" id="GO:0000287">
    <property type="term" value="F:magnesium ion binding"/>
    <property type="evidence" value="ECO:0007669"/>
    <property type="project" value="TreeGrafter"/>
</dbReference>
<dbReference type="AlphaFoldDB" id="A0A1H7IHW5"/>
<accession>A0A1H7IHW5</accession>
<dbReference type="PANTHER" id="PTHR43344">
    <property type="entry name" value="PHOSPHOSERINE PHOSPHATASE"/>
    <property type="match status" value="1"/>
</dbReference>
<evidence type="ECO:0000313" key="2">
    <source>
        <dbReference type="EMBL" id="SEK61904.1"/>
    </source>
</evidence>
<keyword evidence="1" id="KW-1133">Transmembrane helix</keyword>
<dbReference type="STRING" id="332977.SAMN05421740_102241"/>
<dbReference type="InterPro" id="IPR036412">
    <property type="entry name" value="HAD-like_sf"/>
</dbReference>
<gene>
    <name evidence="2" type="ORF">SAMN05421740_102241</name>
</gene>
<evidence type="ECO:0000256" key="1">
    <source>
        <dbReference type="SAM" id="Phobius"/>
    </source>
</evidence>
<evidence type="ECO:0000313" key="3">
    <source>
        <dbReference type="Proteomes" id="UP000198916"/>
    </source>
</evidence>
<dbReference type="GO" id="GO:0006564">
    <property type="term" value="P:L-serine biosynthetic process"/>
    <property type="evidence" value="ECO:0007669"/>
    <property type="project" value="TreeGrafter"/>
</dbReference>
<dbReference type="Gene3D" id="1.20.1440.100">
    <property type="entry name" value="SG protein - dephosphorylation function"/>
    <property type="match status" value="1"/>
</dbReference>
<dbReference type="PANTHER" id="PTHR43344:SF14">
    <property type="entry name" value="HAD-IB FAMILY HYDROLASE"/>
    <property type="match status" value="1"/>
</dbReference>
<dbReference type="InterPro" id="IPR050582">
    <property type="entry name" value="HAD-like_SerB"/>
</dbReference>
<keyword evidence="1" id="KW-0472">Membrane</keyword>
<dbReference type="NCBIfam" id="TIGR01490">
    <property type="entry name" value="HAD-SF-IB-hyp1"/>
    <property type="match status" value="1"/>
</dbReference>
<dbReference type="Pfam" id="PF12710">
    <property type="entry name" value="HAD"/>
    <property type="match status" value="1"/>
</dbReference>
<keyword evidence="3" id="KW-1185">Reference proteome</keyword>
<dbReference type="SUPFAM" id="SSF56784">
    <property type="entry name" value="HAD-like"/>
    <property type="match status" value="1"/>
</dbReference>
<dbReference type="EMBL" id="FNZR01000002">
    <property type="protein sequence ID" value="SEK61904.1"/>
    <property type="molecule type" value="Genomic_DNA"/>
</dbReference>
<dbReference type="GO" id="GO:0036424">
    <property type="term" value="F:L-phosphoserine phosphatase activity"/>
    <property type="evidence" value="ECO:0007669"/>
    <property type="project" value="TreeGrafter"/>
</dbReference>
<proteinExistence type="predicted"/>
<name>A0A1H7IHW5_9SPHI</name>
<dbReference type="RefSeq" id="WP_090603330.1">
    <property type="nucleotide sequence ID" value="NZ_FNZR01000002.1"/>
</dbReference>
<dbReference type="OrthoDB" id="9794212at2"/>
<organism evidence="2 3">
    <name type="scientific">Parapedobacter koreensis</name>
    <dbReference type="NCBI Taxonomy" id="332977"/>
    <lineage>
        <taxon>Bacteria</taxon>
        <taxon>Pseudomonadati</taxon>
        <taxon>Bacteroidota</taxon>
        <taxon>Sphingobacteriia</taxon>
        <taxon>Sphingobacteriales</taxon>
        <taxon>Sphingobacteriaceae</taxon>
        <taxon>Parapedobacter</taxon>
    </lineage>
</organism>
<dbReference type="NCBIfam" id="TIGR01488">
    <property type="entry name" value="HAD-SF-IB"/>
    <property type="match status" value="1"/>
</dbReference>
<dbReference type="GO" id="GO:0005737">
    <property type="term" value="C:cytoplasm"/>
    <property type="evidence" value="ECO:0007669"/>
    <property type="project" value="TreeGrafter"/>
</dbReference>
<protein>
    <submittedName>
        <fullName evidence="2">HAD-superfamily subfamily IB hydrolase, TIGR01490</fullName>
    </submittedName>
</protein>
<dbReference type="Gene3D" id="3.40.50.1000">
    <property type="entry name" value="HAD superfamily/HAD-like"/>
    <property type="match status" value="1"/>
</dbReference>
<reference evidence="3" key="1">
    <citation type="submission" date="2016-10" db="EMBL/GenBank/DDBJ databases">
        <authorList>
            <person name="Varghese N."/>
            <person name="Submissions S."/>
        </authorList>
    </citation>
    <scope>NUCLEOTIDE SEQUENCE [LARGE SCALE GENOMIC DNA]</scope>
    <source>
        <strain evidence="3">Jip14</strain>
    </source>
</reference>
<keyword evidence="1" id="KW-0812">Transmembrane</keyword>
<keyword evidence="2" id="KW-0378">Hydrolase</keyword>
<feature type="transmembrane region" description="Helical" evidence="1">
    <location>
        <begin position="28"/>
        <end position="54"/>
    </location>
</feature>